<evidence type="ECO:0000256" key="17">
    <source>
        <dbReference type="ARBA" id="ARBA00023285"/>
    </source>
</evidence>
<evidence type="ECO:0000256" key="18">
    <source>
        <dbReference type="ARBA" id="ARBA00025552"/>
    </source>
</evidence>
<name>A0A2Z6AXD0_9BACT</name>
<dbReference type="Pfam" id="PF00809">
    <property type="entry name" value="Pterin_bind"/>
    <property type="match status" value="1"/>
</dbReference>
<dbReference type="GO" id="GO:0046872">
    <property type="term" value="F:metal ion binding"/>
    <property type="evidence" value="ECO:0007669"/>
    <property type="project" value="UniProtKB-KW"/>
</dbReference>
<dbReference type="GO" id="GO:0031419">
    <property type="term" value="F:cobalamin binding"/>
    <property type="evidence" value="ECO:0007669"/>
    <property type="project" value="UniProtKB-KW"/>
</dbReference>
<dbReference type="InterPro" id="IPR036724">
    <property type="entry name" value="Cobalamin-bd_sf"/>
</dbReference>
<reference evidence="25 26" key="1">
    <citation type="journal article" date="2018" name="Sci. Adv.">
        <title>Multi-heme cytochromes provide a pathway for survival in energy-limited environments.</title>
        <authorList>
            <person name="Deng X."/>
            <person name="Dohmae N."/>
            <person name="Nealson K.H."/>
            <person name="Hashimoto K."/>
            <person name="Okamoto A."/>
        </authorList>
    </citation>
    <scope>NUCLEOTIDE SEQUENCE [LARGE SCALE GENOMIC DNA]</scope>
    <source>
        <strain evidence="25 26">IS5</strain>
    </source>
</reference>
<keyword evidence="16" id="KW-0486">Methionine biosynthesis</keyword>
<keyword evidence="14 20" id="KW-0479">Metal-binding</keyword>
<dbReference type="KEGG" id="dfl:DFE_1142"/>
<feature type="binding site" evidence="20">
    <location>
        <position position="203"/>
    </location>
    <ligand>
        <name>Zn(2+)</name>
        <dbReference type="ChEBI" id="CHEBI:29105"/>
    </ligand>
</feature>
<keyword evidence="26" id="KW-1185">Reference proteome</keyword>
<organism evidence="25 26">
    <name type="scientific">Desulfovibrio ferrophilus</name>
    <dbReference type="NCBI Taxonomy" id="241368"/>
    <lineage>
        <taxon>Bacteria</taxon>
        <taxon>Pseudomonadati</taxon>
        <taxon>Thermodesulfobacteriota</taxon>
        <taxon>Desulfovibrionia</taxon>
        <taxon>Desulfovibrionales</taxon>
        <taxon>Desulfovibrionaceae</taxon>
        <taxon>Desulfovibrio</taxon>
    </lineage>
</organism>
<evidence type="ECO:0000256" key="10">
    <source>
        <dbReference type="ARBA" id="ARBA00022605"/>
    </source>
</evidence>
<comment type="catalytic activity">
    <reaction evidence="1">
        <text>(6S)-5-methyl-5,6,7,8-tetrahydrofolate + L-homocysteine = (6S)-5,6,7,8-tetrahydrofolate + L-methionine</text>
        <dbReference type="Rhea" id="RHEA:11172"/>
        <dbReference type="ChEBI" id="CHEBI:18608"/>
        <dbReference type="ChEBI" id="CHEBI:57453"/>
        <dbReference type="ChEBI" id="CHEBI:57844"/>
        <dbReference type="ChEBI" id="CHEBI:58199"/>
        <dbReference type="EC" id="2.1.1.13"/>
    </reaction>
</comment>
<sequence>MPDFQRLLQDGRVRLFDGGMGTMLQARGLRSGQSPEEFGLAKPGVVEDIHREYIQAGASVVTTNTFGGTGLKLWADADVVGLNREMAAAARRAAGDTAFVVGSVGPTGHFVQPMGEMSFRELVSFFKAQIKGLAEGGADLIFVETQFDLAEARAAVIATREVCDLPVGVSMTFEQGSCLTGTNPLTFIDTMQNLGVDLLGTNCGAGPEQMLETVKAMLPRLSTPLVVQPNAGLPELDGDGNTVFRLNPENFAEQILPIVELGVKFIGGCCGTTPDHIRCAKAAINGKPWSLPKSPEAECLVVTSRSMSMPVSPFRRSKIIGERINPTGKKLLTEELQAGQFGEAIRLAQAQESAGAHILDVNVGAPMVEEQILLPELTKQLTSRVKVPLCLDSTNPDAIRAALDAYPGSALVNSISGEPGRMQALGPLCKHYGAPFIMLPLEGRKLPVTAAERLAVIEGLLREADDLGIPRRLILVDALVLTVSSKPEAAKACLEVIRHCRDEWGLATTCGLSNISFGLPARELLNSSFLVMGMASGLSSFIANPSSNRLMESIASSEVLLNRDPQAEGFVAGYADWKPGEGGSATGGSGNGGDKKPVTDLGQAVIKGAKDSIVAMLDAELDQGADPFVLVNEKLIPAITEVGEKYERKEYFLPQLLLSAETMQVAFERLKPLLEAASGATERTKIIMATVEGDIHDIGKNIVILMLRNNGFEVIDMGKDVTANKIVEAAEREGAAIIGLSALMTTTMIHMEDTVKLVREKGLNVKVMVGGAVVTEAYADSIGADGYSEDAVSCVKLAKSLLQ</sequence>
<dbReference type="AlphaFoldDB" id="A0A2Z6AXD0"/>
<keyword evidence="17" id="KW-0170">Cobalt</keyword>
<comment type="similarity">
    <text evidence="5">Belongs to the vitamin-B12 dependent methionine synthase family.</text>
</comment>
<evidence type="ECO:0000256" key="3">
    <source>
        <dbReference type="ARBA" id="ARBA00001956"/>
    </source>
</evidence>
<dbReference type="PROSITE" id="PS50972">
    <property type="entry name" value="PTERIN_BINDING"/>
    <property type="match status" value="1"/>
</dbReference>
<dbReference type="CDD" id="cd02070">
    <property type="entry name" value="corrinoid_protein_B12-BD"/>
    <property type="match status" value="1"/>
</dbReference>
<comment type="pathway">
    <text evidence="4">Amino-acid biosynthesis; L-methionine biosynthesis via de novo pathway; L-methionine from L-homocysteine (MetH route): step 1/1.</text>
</comment>
<evidence type="ECO:0000256" key="5">
    <source>
        <dbReference type="ARBA" id="ARBA00010398"/>
    </source>
</evidence>
<feature type="domain" description="Hcy-binding" evidence="21">
    <location>
        <begin position="2"/>
        <end position="284"/>
    </location>
</feature>
<evidence type="ECO:0000259" key="24">
    <source>
        <dbReference type="PROSITE" id="PS51337"/>
    </source>
</evidence>
<dbReference type="Pfam" id="PF02574">
    <property type="entry name" value="S-methyl_trans"/>
    <property type="match status" value="1"/>
</dbReference>
<dbReference type="SUPFAM" id="SSF82282">
    <property type="entry name" value="Homocysteine S-methyltransferase"/>
    <property type="match status" value="1"/>
</dbReference>
<dbReference type="UniPathway" id="UPA00051">
    <property type="reaction ID" value="UER00081"/>
</dbReference>
<dbReference type="SUPFAM" id="SSF52242">
    <property type="entry name" value="Cobalamin (vitamin B12)-binding domain"/>
    <property type="match status" value="1"/>
</dbReference>
<dbReference type="GO" id="GO:0032259">
    <property type="term" value="P:methylation"/>
    <property type="evidence" value="ECO:0007669"/>
    <property type="project" value="UniProtKB-KW"/>
</dbReference>
<dbReference type="Proteomes" id="UP000269883">
    <property type="component" value="Chromosome"/>
</dbReference>
<dbReference type="InterPro" id="IPR000489">
    <property type="entry name" value="Pterin-binding_dom"/>
</dbReference>
<keyword evidence="9 20" id="KW-0489">Methyltransferase</keyword>
<dbReference type="PIRSF" id="PIRSF037472">
    <property type="entry name" value="DHPS_mtfrase"/>
    <property type="match status" value="1"/>
</dbReference>
<evidence type="ECO:0000256" key="14">
    <source>
        <dbReference type="ARBA" id="ARBA00022723"/>
    </source>
</evidence>
<evidence type="ECO:0000256" key="2">
    <source>
        <dbReference type="ARBA" id="ARBA00001947"/>
    </source>
</evidence>
<evidence type="ECO:0000259" key="21">
    <source>
        <dbReference type="PROSITE" id="PS50970"/>
    </source>
</evidence>
<evidence type="ECO:0000256" key="4">
    <source>
        <dbReference type="ARBA" id="ARBA00005178"/>
    </source>
</evidence>
<dbReference type="Pfam" id="PF02310">
    <property type="entry name" value="B12-binding"/>
    <property type="match status" value="1"/>
</dbReference>
<accession>A0A2Z6AXD0</accession>
<keyword evidence="12 20" id="KW-0808">Transferase</keyword>
<dbReference type="SUPFAM" id="SSF47644">
    <property type="entry name" value="Methionine synthase domain"/>
    <property type="match status" value="1"/>
</dbReference>
<evidence type="ECO:0000256" key="20">
    <source>
        <dbReference type="PROSITE-ProRule" id="PRU00333"/>
    </source>
</evidence>
<evidence type="ECO:0000259" key="22">
    <source>
        <dbReference type="PROSITE" id="PS50972"/>
    </source>
</evidence>
<evidence type="ECO:0000259" key="23">
    <source>
        <dbReference type="PROSITE" id="PS51332"/>
    </source>
</evidence>
<dbReference type="PROSITE" id="PS51337">
    <property type="entry name" value="B12_BINDING_NTER"/>
    <property type="match status" value="1"/>
</dbReference>
<evidence type="ECO:0000313" key="25">
    <source>
        <dbReference type="EMBL" id="BBD07868.1"/>
    </source>
</evidence>
<comment type="cofactor">
    <cofactor evidence="2 20">
        <name>Zn(2+)</name>
        <dbReference type="ChEBI" id="CHEBI:29105"/>
    </cofactor>
</comment>
<dbReference type="GO" id="GO:0050667">
    <property type="term" value="P:homocysteine metabolic process"/>
    <property type="evidence" value="ECO:0007669"/>
    <property type="project" value="TreeGrafter"/>
</dbReference>
<feature type="domain" description="B12-binding" evidence="23">
    <location>
        <begin position="683"/>
        <end position="803"/>
    </location>
</feature>
<dbReference type="PANTHER" id="PTHR45833:SF1">
    <property type="entry name" value="METHIONINE SYNTHASE"/>
    <property type="match status" value="1"/>
</dbReference>
<evidence type="ECO:0000256" key="6">
    <source>
        <dbReference type="ARBA" id="ARBA00010854"/>
    </source>
</evidence>
<keyword evidence="10" id="KW-0028">Amino-acid biosynthesis</keyword>
<feature type="domain" description="B12-binding N-terminal" evidence="24">
    <location>
        <begin position="588"/>
        <end position="682"/>
    </location>
</feature>
<keyword evidence="13" id="KW-0949">S-adenosyl-L-methionine</keyword>
<comment type="similarity">
    <text evidence="6">Belongs to the methylamine corrinoid protein family.</text>
</comment>
<dbReference type="GO" id="GO:0005829">
    <property type="term" value="C:cytosol"/>
    <property type="evidence" value="ECO:0007669"/>
    <property type="project" value="TreeGrafter"/>
</dbReference>
<gene>
    <name evidence="25" type="ORF">DFE_1142</name>
</gene>
<dbReference type="Pfam" id="PF02607">
    <property type="entry name" value="B12-binding_2"/>
    <property type="match status" value="1"/>
</dbReference>
<evidence type="ECO:0000256" key="7">
    <source>
        <dbReference type="ARBA" id="ARBA00012032"/>
    </source>
</evidence>
<dbReference type="EMBL" id="AP017378">
    <property type="protein sequence ID" value="BBD07868.1"/>
    <property type="molecule type" value="Genomic_DNA"/>
</dbReference>
<evidence type="ECO:0000256" key="11">
    <source>
        <dbReference type="ARBA" id="ARBA00022628"/>
    </source>
</evidence>
<dbReference type="RefSeq" id="WP_126377489.1">
    <property type="nucleotide sequence ID" value="NZ_AP017378.1"/>
</dbReference>
<dbReference type="PROSITE" id="PS51332">
    <property type="entry name" value="B12_BINDING"/>
    <property type="match status" value="1"/>
</dbReference>
<evidence type="ECO:0000256" key="12">
    <source>
        <dbReference type="ARBA" id="ARBA00022679"/>
    </source>
</evidence>
<dbReference type="FunFam" id="3.40.50.280:FF:000003">
    <property type="entry name" value="Dimethylamine methyltransferase corrinoid protein"/>
    <property type="match status" value="1"/>
</dbReference>
<dbReference type="SUPFAM" id="SSF51717">
    <property type="entry name" value="Dihydropteroate synthetase-like"/>
    <property type="match status" value="1"/>
</dbReference>
<feature type="binding site" evidence="20">
    <location>
        <position position="269"/>
    </location>
    <ligand>
        <name>Zn(2+)</name>
        <dbReference type="ChEBI" id="CHEBI:29105"/>
    </ligand>
</feature>
<dbReference type="PANTHER" id="PTHR45833">
    <property type="entry name" value="METHIONINE SYNTHASE"/>
    <property type="match status" value="1"/>
</dbReference>
<evidence type="ECO:0000256" key="8">
    <source>
        <dbReference type="ARBA" id="ARBA00013998"/>
    </source>
</evidence>
<dbReference type="SMART" id="SM01018">
    <property type="entry name" value="B12-binding_2"/>
    <property type="match status" value="1"/>
</dbReference>
<dbReference type="InterPro" id="IPR003726">
    <property type="entry name" value="HCY_dom"/>
</dbReference>
<dbReference type="InterPro" id="IPR003759">
    <property type="entry name" value="Cbl-bd_cap"/>
</dbReference>
<dbReference type="Gene3D" id="1.10.1240.10">
    <property type="entry name" value="Methionine synthase domain"/>
    <property type="match status" value="1"/>
</dbReference>
<comment type="function">
    <text evidence="18">Catalyzes the transfer of a methyl group from methyl-cobalamin to homocysteine, yielding enzyme-bound cob(I)alamin and methionine. Subsequently, remethylates the cofactor using methyltetrahydrofolate.</text>
</comment>
<dbReference type="Gene3D" id="3.20.20.330">
    <property type="entry name" value="Homocysteine-binding-like domain"/>
    <property type="match status" value="1"/>
</dbReference>
<dbReference type="InterPro" id="IPR017215">
    <property type="entry name" value="MetH_bac"/>
</dbReference>
<evidence type="ECO:0000256" key="16">
    <source>
        <dbReference type="ARBA" id="ARBA00023167"/>
    </source>
</evidence>
<evidence type="ECO:0000256" key="19">
    <source>
        <dbReference type="ARBA" id="ARBA00031040"/>
    </source>
</evidence>
<keyword evidence="11" id="KW-0846">Cobalamin</keyword>
<evidence type="ECO:0000256" key="1">
    <source>
        <dbReference type="ARBA" id="ARBA00001700"/>
    </source>
</evidence>
<dbReference type="InterPro" id="IPR036589">
    <property type="entry name" value="HCY_dom_sf"/>
</dbReference>
<dbReference type="Gene3D" id="3.20.20.20">
    <property type="entry name" value="Dihydropteroate synthase-like"/>
    <property type="match status" value="1"/>
</dbReference>
<dbReference type="Gene3D" id="3.40.50.280">
    <property type="entry name" value="Cobalamin-binding domain"/>
    <property type="match status" value="1"/>
</dbReference>
<evidence type="ECO:0000256" key="13">
    <source>
        <dbReference type="ARBA" id="ARBA00022691"/>
    </source>
</evidence>
<dbReference type="InterPro" id="IPR036594">
    <property type="entry name" value="Meth_synthase_dom"/>
</dbReference>
<dbReference type="OrthoDB" id="9803687at2"/>
<protein>
    <recommendedName>
        <fullName evidence="8">Methionine synthase</fullName>
        <ecNumber evidence="7">2.1.1.13</ecNumber>
    </recommendedName>
    <alternativeName>
        <fullName evidence="19">5-methyltetrahydrofolate--homocysteine methyltransferase</fullName>
    </alternativeName>
</protein>
<dbReference type="InterPro" id="IPR011005">
    <property type="entry name" value="Dihydropteroate_synth-like_sf"/>
</dbReference>
<dbReference type="InterPro" id="IPR050554">
    <property type="entry name" value="Met_Synthase/Corrinoid"/>
</dbReference>
<dbReference type="GO" id="GO:0008705">
    <property type="term" value="F:methionine synthase activity"/>
    <property type="evidence" value="ECO:0007669"/>
    <property type="project" value="UniProtKB-EC"/>
</dbReference>
<evidence type="ECO:0000256" key="9">
    <source>
        <dbReference type="ARBA" id="ARBA00022603"/>
    </source>
</evidence>
<feature type="binding site" evidence="20">
    <location>
        <position position="270"/>
    </location>
    <ligand>
        <name>Zn(2+)</name>
        <dbReference type="ChEBI" id="CHEBI:29105"/>
    </ligand>
</feature>
<feature type="domain" description="Pterin-binding" evidence="22">
    <location>
        <begin position="317"/>
        <end position="561"/>
    </location>
</feature>
<evidence type="ECO:0000256" key="15">
    <source>
        <dbReference type="ARBA" id="ARBA00022833"/>
    </source>
</evidence>
<dbReference type="InterPro" id="IPR006158">
    <property type="entry name" value="Cobalamin-bd"/>
</dbReference>
<dbReference type="EC" id="2.1.1.13" evidence="7"/>
<evidence type="ECO:0000313" key="26">
    <source>
        <dbReference type="Proteomes" id="UP000269883"/>
    </source>
</evidence>
<dbReference type="GO" id="GO:0046653">
    <property type="term" value="P:tetrahydrofolate metabolic process"/>
    <property type="evidence" value="ECO:0007669"/>
    <property type="project" value="TreeGrafter"/>
</dbReference>
<dbReference type="PROSITE" id="PS50970">
    <property type="entry name" value="HCY"/>
    <property type="match status" value="1"/>
</dbReference>
<comment type="cofactor">
    <cofactor evidence="3">
        <name>methylcob(III)alamin</name>
        <dbReference type="ChEBI" id="CHEBI:28115"/>
    </cofactor>
</comment>
<keyword evidence="15 20" id="KW-0862">Zinc</keyword>
<proteinExistence type="inferred from homology"/>